<keyword evidence="3" id="KW-1185">Reference proteome</keyword>
<feature type="region of interest" description="Disordered" evidence="1">
    <location>
        <begin position="331"/>
        <end position="460"/>
    </location>
</feature>
<sequence length="476" mass="54458">MATPAQAECREVSYPEKCKSVQARKKHKEKTLRDNPDLLYADYIQLNGKRIKNNLIFYTTLITAWKSAICEEYKHIFKEGIGRGGRLTVCKDELLDTDNPILTITYYTKGTFLLQGNEASLNSFEEIFPLLKAKVEEERDEPQANCTDSEEEDPVNLSPSPSDRRLRDSLALLELDFTEFREHAQLKLSDTHNTNMFIQELKDELRQLKKDTNSSITELTRALRELKDENQTLRTQICKLEEDKERKEENFSRQLQEMREQLQKNTEDNTIHLSTAPTTDYTDSEPATNTQTPAETHTSPAHPPEPDPDVLLLMDSNGKFLDPQKLFPHQKVTAKRSLGRSPTSPRHLLPTPEHYRPIHPYMPRHTPPTPVRKDVSWTSIPHHPPHPHPHPPMAHYTPVNLSPTSRPPAGHQAPMRKKKPKPPPHPHQEKSLQPRAQSYAEAVARPPAPPTTATPASELSQIREMLHTLCNQLLSR</sequence>
<protein>
    <submittedName>
        <fullName evidence="2">Uncharacterized protein</fullName>
    </submittedName>
</protein>
<name>A0AAW1Z265_CULAL</name>
<proteinExistence type="predicted"/>
<evidence type="ECO:0000256" key="1">
    <source>
        <dbReference type="SAM" id="MobiDB-lite"/>
    </source>
</evidence>
<dbReference type="AlphaFoldDB" id="A0AAW1Z265"/>
<feature type="compositionally biased region" description="Polar residues" evidence="1">
    <location>
        <begin position="271"/>
        <end position="299"/>
    </location>
</feature>
<dbReference type="Proteomes" id="UP001479290">
    <property type="component" value="Unassembled WGS sequence"/>
</dbReference>
<comment type="caution">
    <text evidence="2">The sequence shown here is derived from an EMBL/GenBank/DDBJ whole genome shotgun (WGS) entry which is preliminary data.</text>
</comment>
<feature type="region of interest" description="Disordered" evidence="1">
    <location>
        <begin position="260"/>
        <end position="309"/>
    </location>
</feature>
<feature type="compositionally biased region" description="Basic and acidic residues" evidence="1">
    <location>
        <begin position="260"/>
        <end position="270"/>
    </location>
</feature>
<evidence type="ECO:0000313" key="3">
    <source>
        <dbReference type="Proteomes" id="UP001479290"/>
    </source>
</evidence>
<gene>
    <name evidence="2" type="ORF">ABG768_015397</name>
</gene>
<dbReference type="EMBL" id="JAWDJR010000021">
    <property type="protein sequence ID" value="KAK9955532.1"/>
    <property type="molecule type" value="Genomic_DNA"/>
</dbReference>
<reference evidence="2 3" key="1">
    <citation type="submission" date="2024-05" db="EMBL/GenBank/DDBJ databases">
        <title>A high-quality chromosomal-level genome assembly of Topmouth culter (Culter alburnus).</title>
        <authorList>
            <person name="Zhao H."/>
        </authorList>
    </citation>
    <scope>NUCLEOTIDE SEQUENCE [LARGE SCALE GENOMIC DNA]</scope>
    <source>
        <strain evidence="2">CATC2023</strain>
        <tissue evidence="2">Muscle</tissue>
    </source>
</reference>
<feature type="region of interest" description="Disordered" evidence="1">
    <location>
        <begin position="139"/>
        <end position="163"/>
    </location>
</feature>
<feature type="compositionally biased region" description="Basic residues" evidence="1">
    <location>
        <begin position="414"/>
        <end position="424"/>
    </location>
</feature>
<organism evidence="2 3">
    <name type="scientific">Culter alburnus</name>
    <name type="common">Topmouth culter</name>
    <dbReference type="NCBI Taxonomy" id="194366"/>
    <lineage>
        <taxon>Eukaryota</taxon>
        <taxon>Metazoa</taxon>
        <taxon>Chordata</taxon>
        <taxon>Craniata</taxon>
        <taxon>Vertebrata</taxon>
        <taxon>Euteleostomi</taxon>
        <taxon>Actinopterygii</taxon>
        <taxon>Neopterygii</taxon>
        <taxon>Teleostei</taxon>
        <taxon>Ostariophysi</taxon>
        <taxon>Cypriniformes</taxon>
        <taxon>Xenocyprididae</taxon>
        <taxon>Xenocypridinae</taxon>
        <taxon>Culter</taxon>
    </lineage>
</organism>
<evidence type="ECO:0000313" key="2">
    <source>
        <dbReference type="EMBL" id="KAK9955532.1"/>
    </source>
</evidence>
<accession>A0AAW1Z265</accession>